<dbReference type="RefSeq" id="WP_258385450.1">
    <property type="nucleotide sequence ID" value="NZ_CP091430.1"/>
</dbReference>
<dbReference type="Pfam" id="PF02566">
    <property type="entry name" value="OsmC"/>
    <property type="match status" value="1"/>
</dbReference>
<dbReference type="PANTHER" id="PTHR35368:SF1">
    <property type="entry name" value="HYDROPEROXIDE REDUCTASE"/>
    <property type="match status" value="1"/>
</dbReference>
<dbReference type="InterPro" id="IPR003718">
    <property type="entry name" value="OsmC/Ohr_fam"/>
</dbReference>
<dbReference type="PANTHER" id="PTHR35368">
    <property type="entry name" value="HYDROPEROXIDE REDUCTASE"/>
    <property type="match status" value="1"/>
</dbReference>
<dbReference type="InterPro" id="IPR036102">
    <property type="entry name" value="OsmC/Ohrsf"/>
</dbReference>
<evidence type="ECO:0000313" key="1">
    <source>
        <dbReference type="EMBL" id="UVI29361.1"/>
    </source>
</evidence>
<gene>
    <name evidence="1" type="ORF">L1F29_28700</name>
</gene>
<protein>
    <submittedName>
        <fullName evidence="1">OsmC family protein</fullName>
    </submittedName>
</protein>
<dbReference type="Proteomes" id="UP001057877">
    <property type="component" value="Chromosome"/>
</dbReference>
<proteinExistence type="predicted"/>
<dbReference type="Gene3D" id="3.30.300.20">
    <property type="match status" value="1"/>
</dbReference>
<sequence>MTAVNQDARTEIRTIRATSRRISRFKNDNEVRGFTFPIDEPVKLGGTDTAPTPMEYMLGSFNGCLLIVIEMIAKEMGLAVRDLQAESTGTVDRRGMFGTADVSPHFQEVRNAVVFDTDESSERIEELKERVKKRCPAYNLFKDAGIAIELNWTIAGGAERK</sequence>
<name>A0ABY5S627_9BACL</name>
<dbReference type="SUPFAM" id="SSF82784">
    <property type="entry name" value="OsmC-like"/>
    <property type="match status" value="1"/>
</dbReference>
<dbReference type="EMBL" id="CP091430">
    <property type="protein sequence ID" value="UVI29361.1"/>
    <property type="molecule type" value="Genomic_DNA"/>
</dbReference>
<keyword evidence="2" id="KW-1185">Reference proteome</keyword>
<accession>A0ABY5S627</accession>
<organism evidence="1 2">
    <name type="scientific">Paenibacillus spongiae</name>
    <dbReference type="NCBI Taxonomy" id="2909671"/>
    <lineage>
        <taxon>Bacteria</taxon>
        <taxon>Bacillati</taxon>
        <taxon>Bacillota</taxon>
        <taxon>Bacilli</taxon>
        <taxon>Bacillales</taxon>
        <taxon>Paenibacillaceae</taxon>
        <taxon>Paenibacillus</taxon>
    </lineage>
</organism>
<reference evidence="1" key="1">
    <citation type="submission" date="2022-01" db="EMBL/GenBank/DDBJ databases">
        <title>Paenibacillus spongiae sp. nov., isolated from marine sponge.</title>
        <authorList>
            <person name="Li Z."/>
            <person name="Zhang M."/>
        </authorList>
    </citation>
    <scope>NUCLEOTIDE SEQUENCE</scope>
    <source>
        <strain evidence="1">PHS-Z3</strain>
    </source>
</reference>
<dbReference type="InterPro" id="IPR052924">
    <property type="entry name" value="OsmC/Ohr_hydroprdx_reductase"/>
</dbReference>
<dbReference type="InterPro" id="IPR015946">
    <property type="entry name" value="KH_dom-like_a/b"/>
</dbReference>
<evidence type="ECO:0000313" key="2">
    <source>
        <dbReference type="Proteomes" id="UP001057877"/>
    </source>
</evidence>